<proteinExistence type="predicted"/>
<reference evidence="2 4" key="2">
    <citation type="submission" date="2023-11" db="EMBL/GenBank/DDBJ databases">
        <title>MicrobeMod: A computational toolkit for identifying prokaryotic methylation and restriction-modification with nanopore sequencing.</title>
        <authorList>
            <person name="Crits-Christoph A."/>
            <person name="Kang S.C."/>
            <person name="Lee H."/>
            <person name="Ostrov N."/>
        </authorList>
    </citation>
    <scope>NUCLEOTIDE SEQUENCE [LARGE SCALE GENOMIC DNA]</scope>
    <source>
        <strain evidence="2 4">ATCC 23090</strain>
    </source>
</reference>
<dbReference type="Proteomes" id="UP000183788">
    <property type="component" value="Unassembled WGS sequence"/>
</dbReference>
<evidence type="ECO:0000313" key="2">
    <source>
        <dbReference type="EMBL" id="WQG86648.1"/>
    </source>
</evidence>
<dbReference type="EMBL" id="CP140154">
    <property type="protein sequence ID" value="WQG86648.1"/>
    <property type="molecule type" value="Genomic_DNA"/>
</dbReference>
<sequence>MDKLLDQLIIRWEQAFDDIKNLPAYKAAVKTTQYAENTRYNLEKFDKNSFPSDGALSNKKQSYQYGFNDQGLPCYVAFNHDHNKLFWEGYYNYTDNLAEYIEFNINTGTPSAITRVIFENGRKVLTQRLFVNGGGAGYAHLKDARAELIRKYKENADSFFLTASRFLFDQEGKVIRSEGIHITPGIGKYTSHNEYTYVDNQLDKIKTFDANGNGRLTFSRNRDNLSQEALVEKLAMAMAQEITNTLHHQEMNEPLALLELGYHYADNYLPLLGIQTQQQIAERRDKGELAFITDNYLDAIIDISSFEDLFAQMEQLMEEKSDMKIGRTTLTRAAAILTETKLFGKIKTTGDFAAFAIDWSIEGHSTEHLVEILLECGVKKETITKWKENKLLVSHGK</sequence>
<gene>
    <name evidence="1" type="ORF">SAMN05661012_02531</name>
    <name evidence="2" type="ORF">SR876_17050</name>
</gene>
<evidence type="ECO:0000313" key="4">
    <source>
        <dbReference type="Proteomes" id="UP001326715"/>
    </source>
</evidence>
<protein>
    <submittedName>
        <fullName evidence="1">Uncharacterized protein</fullName>
    </submittedName>
</protein>
<evidence type="ECO:0000313" key="3">
    <source>
        <dbReference type="Proteomes" id="UP000183788"/>
    </source>
</evidence>
<dbReference type="Proteomes" id="UP001326715">
    <property type="component" value="Chromosome"/>
</dbReference>
<keyword evidence="4" id="KW-1185">Reference proteome</keyword>
<dbReference type="AlphaFoldDB" id="A0A1K1Q8M3"/>
<reference evidence="1 3" key="1">
    <citation type="submission" date="2016-11" db="EMBL/GenBank/DDBJ databases">
        <authorList>
            <person name="Jaros S."/>
            <person name="Januszkiewicz K."/>
            <person name="Wedrychowicz H."/>
        </authorList>
    </citation>
    <scope>NUCLEOTIDE SEQUENCE [LARGE SCALE GENOMIC DNA]</scope>
    <source>
        <strain evidence="1 3">DSM 784</strain>
    </source>
</reference>
<dbReference type="RefSeq" id="WP_072360496.1">
    <property type="nucleotide sequence ID" value="NZ_CP139972.1"/>
</dbReference>
<organism evidence="1 3">
    <name type="scientific">Chitinophaga sancti</name>
    <dbReference type="NCBI Taxonomy" id="1004"/>
    <lineage>
        <taxon>Bacteria</taxon>
        <taxon>Pseudomonadati</taxon>
        <taxon>Bacteroidota</taxon>
        <taxon>Chitinophagia</taxon>
        <taxon>Chitinophagales</taxon>
        <taxon>Chitinophagaceae</taxon>
        <taxon>Chitinophaga</taxon>
    </lineage>
</organism>
<evidence type="ECO:0000313" key="1">
    <source>
        <dbReference type="EMBL" id="SFW56041.1"/>
    </source>
</evidence>
<name>A0A1K1Q8M3_9BACT</name>
<dbReference type="EMBL" id="FPIZ01000007">
    <property type="protein sequence ID" value="SFW56041.1"/>
    <property type="molecule type" value="Genomic_DNA"/>
</dbReference>
<accession>A0A1K1Q8M3</accession>
<dbReference type="OrthoDB" id="652804at2"/>
<dbReference type="STRING" id="1004.SAMN05661012_02531"/>